<dbReference type="OrthoDB" id="7165428at2"/>
<organism evidence="1 2">
    <name type="scientific">Ehrlichia sennetsu (strain ATCC VR-367 / Miyayama)</name>
    <name type="common">Neorickettsia sennetsu</name>
    <dbReference type="NCBI Taxonomy" id="222891"/>
    <lineage>
        <taxon>Bacteria</taxon>
        <taxon>Pseudomonadati</taxon>
        <taxon>Pseudomonadota</taxon>
        <taxon>Alphaproteobacteria</taxon>
        <taxon>Rickettsiales</taxon>
        <taxon>Anaplasmataceae</taxon>
        <taxon>Ehrlichia</taxon>
    </lineage>
</organism>
<gene>
    <name evidence="1" type="ordered locus">NSE_0112</name>
</gene>
<evidence type="ECO:0000313" key="2">
    <source>
        <dbReference type="Proteomes" id="UP000001942"/>
    </source>
</evidence>
<evidence type="ECO:0000313" key="1">
    <source>
        <dbReference type="EMBL" id="ABD46524.1"/>
    </source>
</evidence>
<dbReference type="Proteomes" id="UP000001942">
    <property type="component" value="Chromosome"/>
</dbReference>
<dbReference type="KEGG" id="nse:NSE_0112"/>
<dbReference type="STRING" id="222891.NSE_0112"/>
<dbReference type="EMBL" id="CP000237">
    <property type="protein sequence ID" value="ABD46524.1"/>
    <property type="molecule type" value="Genomic_DNA"/>
</dbReference>
<protein>
    <submittedName>
        <fullName evidence="1">Uncharacterized protein</fullName>
    </submittedName>
</protein>
<dbReference type="AlphaFoldDB" id="Q2GET4"/>
<proteinExistence type="predicted"/>
<keyword evidence="2" id="KW-1185">Reference proteome</keyword>
<sequence length="300" mass="34228">MQGESMWGRRLCTALLLSTAFLLFALLLSFTLCVCRFPLWHRREAFEVALPRSFFTEVSAELLGVNYPKMDGCYLSSKNLLGRDEDDGSPIWGDTVIVVDPNERILLDEKYDGPGIFAKMYKRFGILGCNPFRHYINKGDFSKYGVALSPLPFFSFTSLVFLLHSIPPRISFSHDPEESLRACKALKKQFLLIFGLAEYNNNANPCRATNMYIPFLHSIENFTPSEKKQYMYLFANAFNMAVMDFLKGTERSLSDILKIPDIRICCGDLATRDMLEEAFNHVFAYNYPSAENGLRSCIAR</sequence>
<name>Q2GET4_EHRS3</name>
<accession>Q2GET4</accession>
<reference evidence="1 2" key="1">
    <citation type="journal article" date="2006" name="PLoS Genet.">
        <title>Comparative genomics of emerging human ehrlichiosis agents.</title>
        <authorList>
            <person name="Dunning Hotopp J.C."/>
            <person name="Lin M."/>
            <person name="Madupu R."/>
            <person name="Crabtree J."/>
            <person name="Angiuoli S.V."/>
            <person name="Eisen J.A."/>
            <person name="Seshadri R."/>
            <person name="Ren Q."/>
            <person name="Wu M."/>
            <person name="Utterback T.R."/>
            <person name="Smith S."/>
            <person name="Lewis M."/>
            <person name="Khouri H."/>
            <person name="Zhang C."/>
            <person name="Niu H."/>
            <person name="Lin Q."/>
            <person name="Ohashi N."/>
            <person name="Zhi N."/>
            <person name="Nelson W."/>
            <person name="Brinkac L.M."/>
            <person name="Dodson R.J."/>
            <person name="Rosovitz M.J."/>
            <person name="Sundaram J."/>
            <person name="Daugherty S.C."/>
            <person name="Davidsen T."/>
            <person name="Durkin A.S."/>
            <person name="Gwinn M."/>
            <person name="Haft D.H."/>
            <person name="Selengut J.D."/>
            <person name="Sullivan S.A."/>
            <person name="Zafar N."/>
            <person name="Zhou L."/>
            <person name="Benahmed F."/>
            <person name="Forberger H."/>
            <person name="Halpin R."/>
            <person name="Mulligan S."/>
            <person name="Robinson J."/>
            <person name="White O."/>
            <person name="Rikihisa Y."/>
            <person name="Tettelin H."/>
        </authorList>
    </citation>
    <scope>NUCLEOTIDE SEQUENCE [LARGE SCALE GENOMIC DNA]</scope>
    <source>
        <strain evidence="2">ATCC VR-367 / Miyayama</strain>
    </source>
</reference>
<dbReference type="HOGENOM" id="CLU_926972_0_0_5"/>